<comment type="caution">
    <text evidence="1">The sequence shown here is derived from an EMBL/GenBank/DDBJ whole genome shotgun (WGS) entry which is preliminary data.</text>
</comment>
<evidence type="ECO:0000313" key="2">
    <source>
        <dbReference type="Proteomes" id="UP000245461"/>
    </source>
</evidence>
<proteinExistence type="predicted"/>
<reference evidence="1 2" key="1">
    <citation type="submission" date="2018-05" db="EMBL/GenBank/DDBJ databases">
        <title>Zavarzinia sp. HR-AS.</title>
        <authorList>
            <person name="Lee Y."/>
            <person name="Jeon C.O."/>
        </authorList>
    </citation>
    <scope>NUCLEOTIDE SEQUENCE [LARGE SCALE GENOMIC DNA]</scope>
    <source>
        <strain evidence="1 2">HR-AS</strain>
    </source>
</reference>
<name>A0A317E890_9PROT</name>
<organism evidence="1 2">
    <name type="scientific">Zavarzinia aquatilis</name>
    <dbReference type="NCBI Taxonomy" id="2211142"/>
    <lineage>
        <taxon>Bacteria</taxon>
        <taxon>Pseudomonadati</taxon>
        <taxon>Pseudomonadota</taxon>
        <taxon>Alphaproteobacteria</taxon>
        <taxon>Rhodospirillales</taxon>
        <taxon>Zavarziniaceae</taxon>
        <taxon>Zavarzinia</taxon>
    </lineage>
</organism>
<evidence type="ECO:0008006" key="3">
    <source>
        <dbReference type="Google" id="ProtNLM"/>
    </source>
</evidence>
<gene>
    <name evidence="1" type="ORF">DKG74_11485</name>
</gene>
<dbReference type="AlphaFoldDB" id="A0A317E890"/>
<accession>A0A317E890</accession>
<keyword evidence="2" id="KW-1185">Reference proteome</keyword>
<evidence type="ECO:0000313" key="1">
    <source>
        <dbReference type="EMBL" id="PWR22494.1"/>
    </source>
</evidence>
<sequence>MLMALAASGCASITEGTSQDIVVNTSPTAASCVFEREGEYLGTLPSTPGSLTVQKTKYNIVIRCDKPGYQQAVAISHSGTSAAIAANIALDVILTLGVSSIVDSAVGADNKYDSPIVLTLVPVPGSPEAAAAPVATIGATTDLKSLLSDKTLYTAKGEGRVVVDYYGADGKLARKDGECVRTGSWTVEEGKLCHTLATKEPTCYTVFGTLTQPAFRDVKAAADADAVNTRFMASGNTEKLTAGAASCP</sequence>
<dbReference type="EMBL" id="QGLE01000006">
    <property type="protein sequence ID" value="PWR22494.1"/>
    <property type="molecule type" value="Genomic_DNA"/>
</dbReference>
<protein>
    <recommendedName>
        <fullName evidence="3">PEGA domain-containing protein</fullName>
    </recommendedName>
</protein>
<dbReference type="Proteomes" id="UP000245461">
    <property type="component" value="Unassembled WGS sequence"/>
</dbReference>